<dbReference type="InterPro" id="IPR013120">
    <property type="entry name" value="FAR_NAD-bd"/>
</dbReference>
<keyword evidence="1" id="KW-0472">Membrane</keyword>
<dbReference type="InterPro" id="IPR036291">
    <property type="entry name" value="NAD(P)-bd_dom_sf"/>
</dbReference>
<dbReference type="InterPro" id="IPR051783">
    <property type="entry name" value="NAD(P)-dependent_oxidoreduct"/>
</dbReference>
<dbReference type="SUPFAM" id="SSF51735">
    <property type="entry name" value="NAD(P)-binding Rossmann-fold domains"/>
    <property type="match status" value="1"/>
</dbReference>
<reference evidence="3" key="1">
    <citation type="submission" date="2006-03" db="EMBL/GenBank/DDBJ databases">
        <authorList>
            <person name="Bowman J."/>
            <person name="Ferriera S."/>
            <person name="Johnson J."/>
            <person name="Kravitz S."/>
            <person name="Halpern A."/>
            <person name="Remington K."/>
            <person name="Beeson K."/>
            <person name="Tran B."/>
            <person name="Rogers Y.-H."/>
            <person name="Friedman R."/>
            <person name="Venter J.C."/>
        </authorList>
    </citation>
    <scope>NUCLEOTIDE SEQUENCE [LARGE SCALE GENOMIC DNA]</scope>
    <source>
        <strain evidence="3">ATCC 700755</strain>
    </source>
</reference>
<feature type="domain" description="Thioester reductase (TE)" evidence="2">
    <location>
        <begin position="29"/>
        <end position="218"/>
    </location>
</feature>
<evidence type="ECO:0000313" key="3">
    <source>
        <dbReference type="EMBL" id="AFU68019.1"/>
    </source>
</evidence>
<proteinExistence type="predicted"/>
<feature type="transmembrane region" description="Helical" evidence="1">
    <location>
        <begin position="22"/>
        <end position="46"/>
    </location>
</feature>
<organism evidence="3 4">
    <name type="scientific">Psychroflexus torquis (strain ATCC 700755 / CIP 106069 / ACAM 623)</name>
    <dbReference type="NCBI Taxonomy" id="313595"/>
    <lineage>
        <taxon>Bacteria</taxon>
        <taxon>Pseudomonadati</taxon>
        <taxon>Bacteroidota</taxon>
        <taxon>Flavobacteriia</taxon>
        <taxon>Flavobacteriales</taxon>
        <taxon>Flavobacteriaceae</taxon>
        <taxon>Psychroflexus</taxon>
    </lineage>
</organism>
<dbReference type="eggNOG" id="COG0451">
    <property type="taxonomic scope" value="Bacteria"/>
</dbReference>
<dbReference type="GO" id="GO:0005737">
    <property type="term" value="C:cytoplasm"/>
    <property type="evidence" value="ECO:0007669"/>
    <property type="project" value="TreeGrafter"/>
</dbReference>
<dbReference type="OrthoDB" id="596910at2"/>
<dbReference type="Pfam" id="PF07993">
    <property type="entry name" value="NAD_binding_4"/>
    <property type="match status" value="1"/>
</dbReference>
<dbReference type="Proteomes" id="UP000008514">
    <property type="component" value="Chromosome"/>
</dbReference>
<dbReference type="AlphaFoldDB" id="K4IC86"/>
<protein>
    <submittedName>
        <fullName evidence="3">Dihydroflavonol 4-reductase family protein</fullName>
    </submittedName>
</protein>
<dbReference type="Gene3D" id="3.40.50.720">
    <property type="entry name" value="NAD(P)-binding Rossmann-like Domain"/>
    <property type="match status" value="1"/>
</dbReference>
<gene>
    <name evidence="3" type="ordered locus">P700755_001049</name>
</gene>
<evidence type="ECO:0000259" key="2">
    <source>
        <dbReference type="Pfam" id="PF07993"/>
    </source>
</evidence>
<evidence type="ECO:0000313" key="4">
    <source>
        <dbReference type="Proteomes" id="UP000008514"/>
    </source>
</evidence>
<name>K4IC86_PSYTT</name>
<keyword evidence="1" id="KW-0812">Transmembrane</keyword>
<evidence type="ECO:0000256" key="1">
    <source>
        <dbReference type="SAM" id="Phobius"/>
    </source>
</evidence>
<sequence>MICIDLWQRYYNEKGFNFRNLYIYQMNLLSGATGLVGAHLLAQLILNKEQTRALYRTKTKQDQAISIILKYGITLREVNQFVEWFQGDILNIPRLEEAFLDVTHVYHCAGLISNSPSEYKMMRKINIEGTSNMVNLAIDFSILKFCHVSSIATLGKTLGQEFVTEETVLTEDLKQSSYEISKYGAEMEVWRGSQEGLDVVIVNPGIILGDGFYESGSGLLLSKIKNGLKFYPQKITGFVSVYDVSKAMHQLMKSSITNERFILVAENLKFKMVIDEFSRLYQVSPPKLALKPWMLYLAWCFEILRSFLTSYKRQLTLDAIPNLFEYSFYSSDKIKSELDFDFEAFTVYASKISQRS</sequence>
<accession>K4IC86</accession>
<dbReference type="GO" id="GO:0004029">
    <property type="term" value="F:aldehyde dehydrogenase (NAD+) activity"/>
    <property type="evidence" value="ECO:0007669"/>
    <property type="project" value="TreeGrafter"/>
</dbReference>
<dbReference type="EMBL" id="CP003879">
    <property type="protein sequence ID" value="AFU68019.1"/>
    <property type="molecule type" value="Genomic_DNA"/>
</dbReference>
<dbReference type="KEGG" id="ptq:P700755_001049"/>
<dbReference type="PANTHER" id="PTHR48079">
    <property type="entry name" value="PROTEIN YEEZ"/>
    <property type="match status" value="1"/>
</dbReference>
<reference evidence="3" key="2">
    <citation type="submission" date="2012-09" db="EMBL/GenBank/DDBJ databases">
        <title>The complete sequence of Psychroflexus torquis an extreme psychrophile from sea-ice that is stimulated by light.</title>
        <authorList>
            <person name="Feng S."/>
            <person name="Powell S.M."/>
            <person name="Bowman J.P."/>
        </authorList>
    </citation>
    <scope>NUCLEOTIDE SEQUENCE [LARGE SCALE GENOMIC DNA]</scope>
    <source>
        <strain evidence="3">ATCC 700755</strain>
    </source>
</reference>
<dbReference type="PANTHER" id="PTHR48079:SF6">
    <property type="entry name" value="NAD(P)-BINDING DOMAIN-CONTAINING PROTEIN-RELATED"/>
    <property type="match status" value="1"/>
</dbReference>
<dbReference type="RefSeq" id="WP_015023625.1">
    <property type="nucleotide sequence ID" value="NC_018721.1"/>
</dbReference>
<keyword evidence="4" id="KW-1185">Reference proteome</keyword>
<dbReference type="HOGENOM" id="CLU_007383_6_0_10"/>
<dbReference type="STRING" id="313595.P700755_001049"/>
<keyword evidence="1" id="KW-1133">Transmembrane helix</keyword>